<dbReference type="SUPFAM" id="SSF57884">
    <property type="entry name" value="Ada DNA repair protein, N-terminal domain (N-Ada 10)"/>
    <property type="match status" value="1"/>
</dbReference>
<dbReference type="EMBL" id="JBHUPD010000003">
    <property type="protein sequence ID" value="MFD2873824.1"/>
    <property type="molecule type" value="Genomic_DNA"/>
</dbReference>
<evidence type="ECO:0000256" key="1">
    <source>
        <dbReference type="ARBA" id="ARBA00023159"/>
    </source>
</evidence>
<accession>A0ABW5YEP5</accession>
<gene>
    <name evidence="3" type="ORF">ACFS5N_15165</name>
</gene>
<dbReference type="Gene3D" id="3.40.10.10">
    <property type="entry name" value="DNA Methylphosphotriester Repair Domain"/>
    <property type="match status" value="1"/>
</dbReference>
<proteinExistence type="predicted"/>
<dbReference type="Proteomes" id="UP001597557">
    <property type="component" value="Unassembled WGS sequence"/>
</dbReference>
<protein>
    <submittedName>
        <fullName evidence="3">Ada metal-binding domain-containing protein</fullName>
    </submittedName>
</protein>
<comment type="caution">
    <text evidence="3">The sequence shown here is derived from an EMBL/GenBank/DDBJ whole genome shotgun (WGS) entry which is preliminary data.</text>
</comment>
<keyword evidence="4" id="KW-1185">Reference proteome</keyword>
<name>A0ABW5YEP5_9SPHI</name>
<keyword evidence="1" id="KW-0010">Activator</keyword>
<reference evidence="4" key="1">
    <citation type="journal article" date="2019" name="Int. J. Syst. Evol. Microbiol.">
        <title>The Global Catalogue of Microorganisms (GCM) 10K type strain sequencing project: providing services to taxonomists for standard genome sequencing and annotation.</title>
        <authorList>
            <consortium name="The Broad Institute Genomics Platform"/>
            <consortium name="The Broad Institute Genome Sequencing Center for Infectious Disease"/>
            <person name="Wu L."/>
            <person name="Ma J."/>
        </authorList>
    </citation>
    <scope>NUCLEOTIDE SEQUENCE [LARGE SCALE GENOMIC DNA]</scope>
    <source>
        <strain evidence="4">KCTC 22437</strain>
    </source>
</reference>
<dbReference type="RefSeq" id="WP_377187311.1">
    <property type="nucleotide sequence ID" value="NZ_JBHUPD010000003.1"/>
</dbReference>
<sequence>MINHIDLGPSVFSRFMAIQKLIQKGEICYGGNKKLKIYGTLQCKSGKRMKSANRVFFIDEQEAIDAGYRPCGHCMIHQYQTWKQQNGNQ</sequence>
<organism evidence="3 4">
    <name type="scientific">Mucilaginibacter ximonensis</name>
    <dbReference type="NCBI Taxonomy" id="538021"/>
    <lineage>
        <taxon>Bacteria</taxon>
        <taxon>Pseudomonadati</taxon>
        <taxon>Bacteroidota</taxon>
        <taxon>Sphingobacteriia</taxon>
        <taxon>Sphingobacteriales</taxon>
        <taxon>Sphingobacteriaceae</taxon>
        <taxon>Mucilaginibacter</taxon>
    </lineage>
</organism>
<dbReference type="Pfam" id="PF02805">
    <property type="entry name" value="Ada_Zn_binding"/>
    <property type="match status" value="1"/>
</dbReference>
<feature type="domain" description="Ada DNA repair metal-binding" evidence="2">
    <location>
        <begin position="29"/>
        <end position="74"/>
    </location>
</feature>
<evidence type="ECO:0000259" key="2">
    <source>
        <dbReference type="Pfam" id="PF02805"/>
    </source>
</evidence>
<dbReference type="InterPro" id="IPR035451">
    <property type="entry name" value="Ada-like_dom_sf"/>
</dbReference>
<dbReference type="InterPro" id="IPR004026">
    <property type="entry name" value="Ada_DNA_repair_Zn-bd"/>
</dbReference>
<evidence type="ECO:0000313" key="3">
    <source>
        <dbReference type="EMBL" id="MFD2873824.1"/>
    </source>
</evidence>
<evidence type="ECO:0000313" key="4">
    <source>
        <dbReference type="Proteomes" id="UP001597557"/>
    </source>
</evidence>